<feature type="compositionally biased region" description="Gly residues" evidence="1">
    <location>
        <begin position="16"/>
        <end position="25"/>
    </location>
</feature>
<accession>A0A3S5A5C2</accession>
<feature type="compositionally biased region" description="Low complexity" evidence="1">
    <location>
        <begin position="503"/>
        <end position="512"/>
    </location>
</feature>
<reference evidence="2" key="1">
    <citation type="submission" date="2018-11" db="EMBL/GenBank/DDBJ databases">
        <authorList>
            <consortium name="Pathogen Informatics"/>
        </authorList>
    </citation>
    <scope>NUCLEOTIDE SEQUENCE</scope>
</reference>
<dbReference type="Proteomes" id="UP000784294">
    <property type="component" value="Unassembled WGS sequence"/>
</dbReference>
<comment type="caution">
    <text evidence="2">The sequence shown here is derived from an EMBL/GenBank/DDBJ whole genome shotgun (WGS) entry which is preliminary data.</text>
</comment>
<dbReference type="EMBL" id="CAAALY010001737">
    <property type="protein sequence ID" value="VEL07443.1"/>
    <property type="molecule type" value="Genomic_DNA"/>
</dbReference>
<evidence type="ECO:0000313" key="2">
    <source>
        <dbReference type="EMBL" id="VEL07443.1"/>
    </source>
</evidence>
<organism evidence="2 3">
    <name type="scientific">Protopolystoma xenopodis</name>
    <dbReference type="NCBI Taxonomy" id="117903"/>
    <lineage>
        <taxon>Eukaryota</taxon>
        <taxon>Metazoa</taxon>
        <taxon>Spiralia</taxon>
        <taxon>Lophotrochozoa</taxon>
        <taxon>Platyhelminthes</taxon>
        <taxon>Monogenea</taxon>
        <taxon>Polyopisthocotylea</taxon>
        <taxon>Polystomatidea</taxon>
        <taxon>Polystomatidae</taxon>
        <taxon>Protopolystoma</taxon>
    </lineage>
</organism>
<gene>
    <name evidence="2" type="ORF">PXEA_LOCUS883</name>
</gene>
<keyword evidence="3" id="KW-1185">Reference proteome</keyword>
<name>A0A3S5A5C2_9PLAT</name>
<dbReference type="AlphaFoldDB" id="A0A3S5A5C2"/>
<evidence type="ECO:0000313" key="3">
    <source>
        <dbReference type="Proteomes" id="UP000784294"/>
    </source>
</evidence>
<feature type="region of interest" description="Disordered" evidence="1">
    <location>
        <begin position="12"/>
        <end position="31"/>
    </location>
</feature>
<feature type="region of interest" description="Disordered" evidence="1">
    <location>
        <begin position="502"/>
        <end position="561"/>
    </location>
</feature>
<feature type="region of interest" description="Disordered" evidence="1">
    <location>
        <begin position="47"/>
        <end position="81"/>
    </location>
</feature>
<feature type="region of interest" description="Disordered" evidence="1">
    <location>
        <begin position="163"/>
        <end position="200"/>
    </location>
</feature>
<feature type="region of interest" description="Disordered" evidence="1">
    <location>
        <begin position="249"/>
        <end position="275"/>
    </location>
</feature>
<sequence>MVAAMAAVAAVAAGSGANGPAGAGTQGPARDGMVPGDNTHHLLGFGSQPSGGEFGQHFQHHQHTSHQPPQPHPHQHQQHVSAYPLAHRSHPTLELAEGGFTHLNATATTPDLETEHNSEPSFEHASPTVLQLNPSHQQHLAHQCHRHQQVLSPPQPLQQLRLSPASMASPPPQSHLLRASSSCQPPLLPPPAPLHSTVIEPGSPILRDLSHHHSPSAASLSNRFAAAAFSANFAAVTGHPYTAAAMFRPSENSHQQQTQQQLQPRANQHDQEAAEGLASTALVGSGSSDRAIREAATVAAVSAAASEFFRAMPHHASAASSHLDPHSGPFLQTPLPQPGNESLVPHHFGEQTSDLHQSFANYTPGHNPPVRMNLFGQHQPPMEAHERRRTKREMKEMEESNGKIKFAGLNSRLSRNEVVGELKRCGSKADEEGQNIVEYESGKDEEKRGTESELTAMTTAHQIRRRSICQQPDSMTLFTRFQSALPYGRKVVPSSLNQAEAISSSRALRSSSDPLVDSDGRGGNKFEKEEVDNGIFEAKPDSDNGVADLSGTRDPSPCSTR</sequence>
<protein>
    <submittedName>
        <fullName evidence="2">Uncharacterized protein</fullName>
    </submittedName>
</protein>
<feature type="compositionally biased region" description="Basic and acidic residues" evidence="1">
    <location>
        <begin position="518"/>
        <end position="528"/>
    </location>
</feature>
<evidence type="ECO:0000256" key="1">
    <source>
        <dbReference type="SAM" id="MobiDB-lite"/>
    </source>
</evidence>
<proteinExistence type="predicted"/>